<protein>
    <submittedName>
        <fullName evidence="2">Uncharacterized protein</fullName>
    </submittedName>
</protein>
<sequence length="103" mass="11617">MDTVEEHQVEVEDEKAETPTKTTSISFDISCITQSGILARKENKRSRYKLNKMARKEKATQKEFEEAIQEALVTSPKPRNASTTTDVRVSPTSKVSPDISLFK</sequence>
<evidence type="ECO:0000256" key="1">
    <source>
        <dbReference type="SAM" id="MobiDB-lite"/>
    </source>
</evidence>
<name>A0A7N1A0Y4_KALFE</name>
<feature type="compositionally biased region" description="Polar residues" evidence="1">
    <location>
        <begin position="80"/>
        <end position="95"/>
    </location>
</feature>
<evidence type="ECO:0000313" key="2">
    <source>
        <dbReference type="EnsemblPlants" id="Kaladp0058s0595.1.v1.1.CDS.1"/>
    </source>
</evidence>
<feature type="compositionally biased region" description="Basic and acidic residues" evidence="1">
    <location>
        <begin position="1"/>
        <end position="10"/>
    </location>
</feature>
<dbReference type="Proteomes" id="UP000594263">
    <property type="component" value="Unplaced"/>
</dbReference>
<dbReference type="Gramene" id="Kaladp0058s0595.1.v1.1">
    <property type="protein sequence ID" value="Kaladp0058s0595.1.v1.1.CDS.1"/>
    <property type="gene ID" value="Kaladp0058s0595.v1.1"/>
</dbReference>
<accession>A0A7N1A0Y4</accession>
<feature type="region of interest" description="Disordered" evidence="1">
    <location>
        <begin position="73"/>
        <end position="103"/>
    </location>
</feature>
<dbReference type="EnsemblPlants" id="Kaladp0058s0595.1.v1.1">
    <property type="protein sequence ID" value="Kaladp0058s0595.1.v1.1.CDS.1"/>
    <property type="gene ID" value="Kaladp0058s0595.v1.1"/>
</dbReference>
<evidence type="ECO:0000313" key="3">
    <source>
        <dbReference type="Proteomes" id="UP000594263"/>
    </source>
</evidence>
<organism evidence="2 3">
    <name type="scientific">Kalanchoe fedtschenkoi</name>
    <name type="common">Lavender scallops</name>
    <name type="synonym">South American air plant</name>
    <dbReference type="NCBI Taxonomy" id="63787"/>
    <lineage>
        <taxon>Eukaryota</taxon>
        <taxon>Viridiplantae</taxon>
        <taxon>Streptophyta</taxon>
        <taxon>Embryophyta</taxon>
        <taxon>Tracheophyta</taxon>
        <taxon>Spermatophyta</taxon>
        <taxon>Magnoliopsida</taxon>
        <taxon>eudicotyledons</taxon>
        <taxon>Gunneridae</taxon>
        <taxon>Pentapetalae</taxon>
        <taxon>Saxifragales</taxon>
        <taxon>Crassulaceae</taxon>
        <taxon>Kalanchoe</taxon>
    </lineage>
</organism>
<dbReference type="AlphaFoldDB" id="A0A7N1A0Y4"/>
<reference evidence="2" key="1">
    <citation type="submission" date="2021-01" db="UniProtKB">
        <authorList>
            <consortium name="EnsemblPlants"/>
        </authorList>
    </citation>
    <scope>IDENTIFICATION</scope>
</reference>
<keyword evidence="3" id="KW-1185">Reference proteome</keyword>
<proteinExistence type="predicted"/>
<feature type="region of interest" description="Disordered" evidence="1">
    <location>
        <begin position="1"/>
        <end position="22"/>
    </location>
</feature>